<gene>
    <name evidence="7 9" type="ORF">P152DRAFT_401673</name>
</gene>
<comment type="pathway">
    <text evidence="2">Lipid metabolism; fatty acid beta-oxidation.</text>
</comment>
<sequence length="272" mass="30105">MSTTPEQDVSVEYRGRIAIITLDRQHKLNALDADRYFQLAKLMHEVASHDEVFITIVTGKGRYFSAGADVGISRDNDPNEDPRRASLKSFVSNNLHITHAFYSHPKILVFALNGPAVGLSAAIVAHADFVYAAPHAFLLTPFSSLGLVAEGNASLAFVQRLGISKANEALIMSKRLTIDELVHVGFVNKVFDTNKDSDKFLAKVIEEVNDRMGTHLVPDSMTKTKALIRRPYNDLHDAQGVHEVFGGLQRFLSGVPQEEFRKIASGEKKHKL</sequence>
<proteinExistence type="inferred from homology"/>
<dbReference type="RefSeq" id="XP_033531929.1">
    <property type="nucleotide sequence ID" value="XM_033676619.1"/>
</dbReference>
<dbReference type="CDD" id="cd06558">
    <property type="entry name" value="crotonase-like"/>
    <property type="match status" value="1"/>
</dbReference>
<dbReference type="Pfam" id="PF00378">
    <property type="entry name" value="ECH_1"/>
    <property type="match status" value="1"/>
</dbReference>
<evidence type="ECO:0000313" key="7">
    <source>
        <dbReference type="EMBL" id="KAF1810298.1"/>
    </source>
</evidence>
<dbReference type="AlphaFoldDB" id="A0A6G1FX28"/>
<keyword evidence="4" id="KW-0843">Virulence</keyword>
<dbReference type="PANTHER" id="PTHR43684">
    <property type="match status" value="1"/>
</dbReference>
<evidence type="ECO:0000313" key="8">
    <source>
        <dbReference type="Proteomes" id="UP000504638"/>
    </source>
</evidence>
<dbReference type="GO" id="GO:0006635">
    <property type="term" value="P:fatty acid beta-oxidation"/>
    <property type="evidence" value="ECO:0007669"/>
    <property type="project" value="TreeGrafter"/>
</dbReference>
<comment type="similarity">
    <text evidence="3">Belongs to the enoyl-CoA hydratase/isomerase family.</text>
</comment>
<dbReference type="GeneID" id="54417189"/>
<evidence type="ECO:0000256" key="1">
    <source>
        <dbReference type="ARBA" id="ARBA00004275"/>
    </source>
</evidence>
<dbReference type="InterPro" id="IPR029045">
    <property type="entry name" value="ClpP/crotonase-like_dom_sf"/>
</dbReference>
<dbReference type="Proteomes" id="UP000504638">
    <property type="component" value="Unplaced"/>
</dbReference>
<reference evidence="7 9" key="1">
    <citation type="submission" date="2020-01" db="EMBL/GenBank/DDBJ databases">
        <authorList>
            <consortium name="DOE Joint Genome Institute"/>
            <person name="Haridas S."/>
            <person name="Albert R."/>
            <person name="Binder M."/>
            <person name="Bloem J."/>
            <person name="Labutti K."/>
            <person name="Salamov A."/>
            <person name="Andreopoulos B."/>
            <person name="Baker S.E."/>
            <person name="Barry K."/>
            <person name="Bills G."/>
            <person name="Bluhm B.H."/>
            <person name="Cannon C."/>
            <person name="Castanera R."/>
            <person name="Culley D.E."/>
            <person name="Daum C."/>
            <person name="Ezra D."/>
            <person name="Gonzalez J.B."/>
            <person name="Henrissat B."/>
            <person name="Kuo A."/>
            <person name="Liang C."/>
            <person name="Lipzen A."/>
            <person name="Lutzoni F."/>
            <person name="Magnuson J."/>
            <person name="Mondo S."/>
            <person name="Nolan M."/>
            <person name="Ohm R."/>
            <person name="Pangilinan J."/>
            <person name="Park H.-J."/>
            <person name="Ramirez L."/>
            <person name="Alfaro M."/>
            <person name="Sun H."/>
            <person name="Tritt A."/>
            <person name="Yoshinaga Y."/>
            <person name="Zwiers L.-H."/>
            <person name="Turgeon B.G."/>
            <person name="Goodwin S.B."/>
            <person name="Spatafora J.W."/>
            <person name="Crous P.W."/>
            <person name="Grigoriev I.V."/>
        </authorList>
    </citation>
    <scope>NUCLEOTIDE SEQUENCE</scope>
    <source>
        <strain evidence="7 9">CBS 781.70</strain>
    </source>
</reference>
<dbReference type="SUPFAM" id="SSF52096">
    <property type="entry name" value="ClpP/crotonase"/>
    <property type="match status" value="1"/>
</dbReference>
<dbReference type="FunFam" id="3.90.226.10:FF:000048">
    <property type="entry name" value="3,2-trans-enoyl-CoA isomerase"/>
    <property type="match status" value="1"/>
</dbReference>
<evidence type="ECO:0000256" key="4">
    <source>
        <dbReference type="ARBA" id="ARBA00023026"/>
    </source>
</evidence>
<dbReference type="GO" id="GO:0005782">
    <property type="term" value="C:peroxisomal matrix"/>
    <property type="evidence" value="ECO:0007669"/>
    <property type="project" value="TreeGrafter"/>
</dbReference>
<dbReference type="PANTHER" id="PTHR43684:SF1">
    <property type="entry name" value="ENOYL-COA DELTA ISOMERASE 2"/>
    <property type="match status" value="1"/>
</dbReference>
<dbReference type="InterPro" id="IPR001753">
    <property type="entry name" value="Enoyl-CoA_hydra/iso"/>
</dbReference>
<comment type="subcellular location">
    <subcellularLocation>
        <location evidence="1">Peroxisome</location>
    </subcellularLocation>
</comment>
<dbReference type="OrthoDB" id="448450at2759"/>
<keyword evidence="5" id="KW-0576">Peroxisome</keyword>
<evidence type="ECO:0000256" key="6">
    <source>
        <dbReference type="ARBA" id="ARBA00023235"/>
    </source>
</evidence>
<dbReference type="EMBL" id="ML975167">
    <property type="protein sequence ID" value="KAF1810298.1"/>
    <property type="molecule type" value="Genomic_DNA"/>
</dbReference>
<keyword evidence="6" id="KW-0413">Isomerase</keyword>
<organism evidence="7">
    <name type="scientific">Eremomyces bilateralis CBS 781.70</name>
    <dbReference type="NCBI Taxonomy" id="1392243"/>
    <lineage>
        <taxon>Eukaryota</taxon>
        <taxon>Fungi</taxon>
        <taxon>Dikarya</taxon>
        <taxon>Ascomycota</taxon>
        <taxon>Pezizomycotina</taxon>
        <taxon>Dothideomycetes</taxon>
        <taxon>Dothideomycetes incertae sedis</taxon>
        <taxon>Eremomycetales</taxon>
        <taxon>Eremomycetaceae</taxon>
        <taxon>Eremomyces</taxon>
    </lineage>
</organism>
<name>A0A6G1FX28_9PEZI</name>
<evidence type="ECO:0000256" key="2">
    <source>
        <dbReference type="ARBA" id="ARBA00005005"/>
    </source>
</evidence>
<dbReference type="GO" id="GO:0004165">
    <property type="term" value="F:delta(3)-delta(2)-enoyl-CoA isomerase activity"/>
    <property type="evidence" value="ECO:0007669"/>
    <property type="project" value="UniProtKB-ARBA"/>
</dbReference>
<protein>
    <submittedName>
        <fullName evidence="7 9">ClpP/crotonase</fullName>
    </submittedName>
</protein>
<dbReference type="Gene3D" id="3.90.226.10">
    <property type="entry name" value="2-enoyl-CoA Hydratase, Chain A, domain 1"/>
    <property type="match status" value="1"/>
</dbReference>
<evidence type="ECO:0000256" key="5">
    <source>
        <dbReference type="ARBA" id="ARBA00023140"/>
    </source>
</evidence>
<reference evidence="9" key="2">
    <citation type="submission" date="2020-04" db="EMBL/GenBank/DDBJ databases">
        <authorList>
            <consortium name="NCBI Genome Project"/>
        </authorList>
    </citation>
    <scope>NUCLEOTIDE SEQUENCE</scope>
    <source>
        <strain evidence="9">CBS 781.70</strain>
    </source>
</reference>
<evidence type="ECO:0000256" key="3">
    <source>
        <dbReference type="ARBA" id="ARBA00005254"/>
    </source>
</evidence>
<keyword evidence="8" id="KW-1185">Reference proteome</keyword>
<accession>A0A6G1FX28</accession>
<evidence type="ECO:0000313" key="9">
    <source>
        <dbReference type="RefSeq" id="XP_033531929.1"/>
    </source>
</evidence>
<dbReference type="InterPro" id="IPR051053">
    <property type="entry name" value="ECH/Chromodomain_protein"/>
</dbReference>
<reference evidence="9" key="3">
    <citation type="submission" date="2025-04" db="UniProtKB">
        <authorList>
            <consortium name="RefSeq"/>
        </authorList>
    </citation>
    <scope>IDENTIFICATION</scope>
    <source>
        <strain evidence="9">CBS 781.70</strain>
    </source>
</reference>